<dbReference type="GO" id="GO:0034244">
    <property type="term" value="P:negative regulation of transcription elongation by RNA polymerase II"/>
    <property type="evidence" value="ECO:0007669"/>
    <property type="project" value="InterPro"/>
</dbReference>
<dbReference type="Gramene" id="OQU78773">
    <property type="protein sequence ID" value="OQU78773"/>
    <property type="gene ID" value="SORBI_3008G045650"/>
</dbReference>
<dbReference type="GO" id="GO:0140566">
    <property type="term" value="F:histone reader activity"/>
    <property type="evidence" value="ECO:0007669"/>
    <property type="project" value="InterPro"/>
</dbReference>
<accession>A0A1Z5R4R5</accession>
<dbReference type="PROSITE" id="PS01359">
    <property type="entry name" value="ZF_PHD_1"/>
    <property type="match status" value="1"/>
</dbReference>
<evidence type="ECO:0000256" key="1">
    <source>
        <dbReference type="ARBA" id="ARBA00022723"/>
    </source>
</evidence>
<evidence type="ECO:0000256" key="4">
    <source>
        <dbReference type="ARBA" id="ARBA00023015"/>
    </source>
</evidence>
<dbReference type="GO" id="GO:0008270">
    <property type="term" value="F:zinc ion binding"/>
    <property type="evidence" value="ECO:0007669"/>
    <property type="project" value="UniProtKB-KW"/>
</dbReference>
<keyword evidence="1" id="KW-0479">Metal-binding</keyword>
<evidence type="ECO:0000256" key="5">
    <source>
        <dbReference type="ARBA" id="ARBA00023163"/>
    </source>
</evidence>
<keyword evidence="4" id="KW-0805">Transcription regulation</keyword>
<evidence type="ECO:0000313" key="6">
    <source>
        <dbReference type="EMBL" id="OQU78773.1"/>
    </source>
</evidence>
<dbReference type="EMBL" id="CM000767">
    <property type="protein sequence ID" value="OQU78773.1"/>
    <property type="molecule type" value="Genomic_DNA"/>
</dbReference>
<dbReference type="PANTHER" id="PTHR33304">
    <property type="match status" value="1"/>
</dbReference>
<dbReference type="InterPro" id="IPR019786">
    <property type="entry name" value="Zinc_finger_PHD-type_CS"/>
</dbReference>
<dbReference type="PANTHER" id="PTHR33304:SF55">
    <property type="entry name" value="ZINC FINGER PHD-TYPE DOMAIN-CONTAINING PROTEIN"/>
    <property type="match status" value="1"/>
</dbReference>
<keyword evidence="5" id="KW-0804">Transcription</keyword>
<evidence type="ECO:0000313" key="7">
    <source>
        <dbReference type="Proteomes" id="UP000000768"/>
    </source>
</evidence>
<dbReference type="SUPFAM" id="SSF57903">
    <property type="entry name" value="FYVE/PHD zinc finger"/>
    <property type="match status" value="1"/>
</dbReference>
<dbReference type="InterPro" id="IPR011011">
    <property type="entry name" value="Znf_FYVE_PHD"/>
</dbReference>
<dbReference type="Proteomes" id="UP000000768">
    <property type="component" value="Chromosome 8"/>
</dbReference>
<proteinExistence type="predicted"/>
<keyword evidence="2" id="KW-0863">Zinc-finger</keyword>
<dbReference type="InterPro" id="IPR049914">
    <property type="entry name" value="PHD1-3/5-6"/>
</dbReference>
<protein>
    <recommendedName>
        <fullName evidence="8">Zinc finger PHD-type domain-containing protein</fullName>
    </recommendedName>
</protein>
<name>A0A1Z5R4R5_SORBI</name>
<reference evidence="6 7" key="1">
    <citation type="journal article" date="2009" name="Nature">
        <title>The Sorghum bicolor genome and the diversification of grasses.</title>
        <authorList>
            <person name="Paterson A.H."/>
            <person name="Bowers J.E."/>
            <person name="Bruggmann R."/>
            <person name="Dubchak I."/>
            <person name="Grimwood J."/>
            <person name="Gundlach H."/>
            <person name="Haberer G."/>
            <person name="Hellsten U."/>
            <person name="Mitros T."/>
            <person name="Poliakov A."/>
            <person name="Schmutz J."/>
            <person name="Spannagl M."/>
            <person name="Tang H."/>
            <person name="Wang X."/>
            <person name="Wicker T."/>
            <person name="Bharti A.K."/>
            <person name="Chapman J."/>
            <person name="Feltus F.A."/>
            <person name="Gowik U."/>
            <person name="Grigoriev I.V."/>
            <person name="Lyons E."/>
            <person name="Maher C.A."/>
            <person name="Martis M."/>
            <person name="Narechania A."/>
            <person name="Otillar R.P."/>
            <person name="Penning B.W."/>
            <person name="Salamov A.A."/>
            <person name="Wang Y."/>
            <person name="Zhang L."/>
            <person name="Carpita N.C."/>
            <person name="Freeling M."/>
            <person name="Gingle A.R."/>
            <person name="Hash C.T."/>
            <person name="Keller B."/>
            <person name="Klein P."/>
            <person name="Kresovich S."/>
            <person name="McCann M.C."/>
            <person name="Ming R."/>
            <person name="Peterson D.G."/>
            <person name="Mehboob-ur-Rahman"/>
            <person name="Ware D."/>
            <person name="Westhoff P."/>
            <person name="Mayer K.F."/>
            <person name="Messing J."/>
            <person name="Rokhsar D.S."/>
        </authorList>
    </citation>
    <scope>NUCLEOTIDE SEQUENCE [LARGE SCALE GENOMIC DNA]</scope>
    <source>
        <strain evidence="7">cv. BTx623</strain>
    </source>
</reference>
<keyword evidence="7" id="KW-1185">Reference proteome</keyword>
<gene>
    <name evidence="6" type="ORF">SORBI_3008G045650</name>
</gene>
<organism evidence="6 7">
    <name type="scientific">Sorghum bicolor</name>
    <name type="common">Sorghum</name>
    <name type="synonym">Sorghum vulgare</name>
    <dbReference type="NCBI Taxonomy" id="4558"/>
    <lineage>
        <taxon>Eukaryota</taxon>
        <taxon>Viridiplantae</taxon>
        <taxon>Streptophyta</taxon>
        <taxon>Embryophyta</taxon>
        <taxon>Tracheophyta</taxon>
        <taxon>Spermatophyta</taxon>
        <taxon>Magnoliopsida</taxon>
        <taxon>Liliopsida</taxon>
        <taxon>Poales</taxon>
        <taxon>Poaceae</taxon>
        <taxon>PACMAD clade</taxon>
        <taxon>Panicoideae</taxon>
        <taxon>Andropogonodae</taxon>
        <taxon>Andropogoneae</taxon>
        <taxon>Sorghinae</taxon>
        <taxon>Sorghum</taxon>
    </lineage>
</organism>
<evidence type="ECO:0008006" key="8">
    <source>
        <dbReference type="Google" id="ProtNLM"/>
    </source>
</evidence>
<reference evidence="7" key="2">
    <citation type="journal article" date="2018" name="Plant J.">
        <title>The Sorghum bicolor reference genome: improved assembly, gene annotations, a transcriptome atlas, and signatures of genome organization.</title>
        <authorList>
            <person name="McCormick R.F."/>
            <person name="Truong S.K."/>
            <person name="Sreedasyam A."/>
            <person name="Jenkins J."/>
            <person name="Shu S."/>
            <person name="Sims D."/>
            <person name="Kennedy M."/>
            <person name="Amirebrahimi M."/>
            <person name="Weers B.D."/>
            <person name="McKinley B."/>
            <person name="Mattison A."/>
            <person name="Morishige D.T."/>
            <person name="Grimwood J."/>
            <person name="Schmutz J."/>
            <person name="Mullet J.E."/>
        </authorList>
    </citation>
    <scope>NUCLEOTIDE SEQUENCE [LARGE SCALE GENOMIC DNA]</scope>
    <source>
        <strain evidence="7">cv. BTx623</strain>
    </source>
</reference>
<sequence>MGNSGNTVCEMCGHVGYRHLLVYCGDCKGSPTHQYCLEEVVYDARFVEFVCYECHQRQEELNNVPVEKEPGYDHSASTVHQLNTKPLESAMDAVDCRNREGRFGKYYSRNKGGQKKLTRQPVGRNLANRKTETTANDQGDFTTKLFGVVISRRPGGVESSNMEIDRP</sequence>
<dbReference type="InterPro" id="IPR013083">
    <property type="entry name" value="Znf_RING/FYVE/PHD"/>
</dbReference>
<evidence type="ECO:0000256" key="3">
    <source>
        <dbReference type="ARBA" id="ARBA00022833"/>
    </source>
</evidence>
<evidence type="ECO:0000256" key="2">
    <source>
        <dbReference type="ARBA" id="ARBA00022771"/>
    </source>
</evidence>
<dbReference type="Gene3D" id="3.30.40.10">
    <property type="entry name" value="Zinc/RING finger domain, C3HC4 (zinc finger)"/>
    <property type="match status" value="1"/>
</dbReference>
<keyword evidence="3" id="KW-0862">Zinc</keyword>
<dbReference type="AlphaFoldDB" id="A0A1Z5R4R5"/>
<dbReference type="InParanoid" id="A0A1Z5R4R5"/>